<dbReference type="EMBL" id="CP000088">
    <property type="protein sequence ID" value="AAZ54638.1"/>
    <property type="molecule type" value="Genomic_DNA"/>
</dbReference>
<proteinExistence type="predicted"/>
<name>Q47SC9_THEFY</name>
<dbReference type="Gene3D" id="3.60.40.10">
    <property type="entry name" value="PPM-type phosphatase domain"/>
    <property type="match status" value="1"/>
</dbReference>
<evidence type="ECO:0000313" key="2">
    <source>
        <dbReference type="EMBL" id="AAZ54638.1"/>
    </source>
</evidence>
<protein>
    <recommendedName>
        <fullName evidence="3">Serine/threonine protein phosphatase PrpC</fullName>
    </recommendedName>
</protein>
<feature type="coiled-coil region" evidence="1">
    <location>
        <begin position="300"/>
        <end position="327"/>
    </location>
</feature>
<dbReference type="SUPFAM" id="SSF81606">
    <property type="entry name" value="PP2C-like"/>
    <property type="match status" value="1"/>
</dbReference>
<dbReference type="HOGENOM" id="CLU_817945_0_0_11"/>
<evidence type="ECO:0000256" key="1">
    <source>
        <dbReference type="SAM" id="Coils"/>
    </source>
</evidence>
<dbReference type="KEGG" id="tfu:Tfu_0600"/>
<accession>Q47SC9</accession>
<dbReference type="eggNOG" id="COG0631">
    <property type="taxonomic scope" value="Bacteria"/>
</dbReference>
<dbReference type="AlphaFoldDB" id="Q47SC9"/>
<reference evidence="2" key="1">
    <citation type="submission" date="2005-07" db="EMBL/GenBank/DDBJ databases">
        <title>Complete sequence of Thermobifida fusca YX.</title>
        <authorList>
            <consortium name="US DOE Joint Genome Institute"/>
            <person name="Copeland A."/>
            <person name="Lucas S."/>
            <person name="Lapidus A."/>
            <person name="Barry K."/>
            <person name="Detter J.C."/>
            <person name="Glavina T."/>
            <person name="Hammon N."/>
            <person name="Israni S."/>
            <person name="Pitluck S."/>
            <person name="Di Bartolo G."/>
            <person name="Chain P."/>
            <person name="Schmutz J."/>
            <person name="Larimer F."/>
            <person name="Land M."/>
            <person name="Lykidis A."/>
            <person name="Richardson P."/>
        </authorList>
    </citation>
    <scope>NUCLEOTIDE SEQUENCE</scope>
    <source>
        <strain evidence="2">YX</strain>
    </source>
</reference>
<dbReference type="InterPro" id="IPR036457">
    <property type="entry name" value="PPM-type-like_dom_sf"/>
</dbReference>
<organism evidence="2">
    <name type="scientific">Thermobifida fusca (strain YX)</name>
    <dbReference type="NCBI Taxonomy" id="269800"/>
    <lineage>
        <taxon>Bacteria</taxon>
        <taxon>Bacillati</taxon>
        <taxon>Actinomycetota</taxon>
        <taxon>Actinomycetes</taxon>
        <taxon>Streptosporangiales</taxon>
        <taxon>Nocardiopsidaceae</taxon>
        <taxon>Thermobifida</taxon>
    </lineage>
</organism>
<keyword evidence="1" id="KW-0175">Coiled coil</keyword>
<dbReference type="OrthoDB" id="3808825at2"/>
<evidence type="ECO:0008006" key="3">
    <source>
        <dbReference type="Google" id="ProtNLM"/>
    </source>
</evidence>
<gene>
    <name evidence="2" type="ordered locus">Tfu_0600</name>
</gene>
<sequence length="348" mass="38417">MKTPRLYLSFQIDKEGSAEDAPPLCETVGEISCLGVFDGLGGSGAASYQTPNGRVSGAYLASRKVRQVVRDWMRQNCTTGLPAEGKTVDLEQYIKKELSDYAHSLSSSGGRLRSSMLRTLPTTLAVLAVSVREEPPLPDGTPSNLKLSCRYYWAGDSRCYLLTPENGVQQLTRDNLKGSPDALENLSTDAPVSNCISANKPFQIFSSVVNGVAPAVFFTATDGCFGYLPSPLFFEEMLLETMAQAATEQEWESLLRDRVKQVTGDDATFAAVCVGFDGFLHMRERFAYRRKFIADLVAPLRAYQNRCEQLRKELEKAEQDYAAKLHSSWSFYKTGYERILPHLPGGGA</sequence>
<dbReference type="RefSeq" id="WP_011291047.1">
    <property type="nucleotide sequence ID" value="NC_007333.1"/>
</dbReference>
<dbReference type="STRING" id="269800.Tfu_0600"/>